<evidence type="ECO:0008006" key="4">
    <source>
        <dbReference type="Google" id="ProtNLM"/>
    </source>
</evidence>
<evidence type="ECO:0000256" key="1">
    <source>
        <dbReference type="SAM" id="Coils"/>
    </source>
</evidence>
<organism evidence="2 3">
    <name type="scientific">Luminiphilus syltensis NOR5-1B</name>
    <dbReference type="NCBI Taxonomy" id="565045"/>
    <lineage>
        <taxon>Bacteria</taxon>
        <taxon>Pseudomonadati</taxon>
        <taxon>Pseudomonadota</taxon>
        <taxon>Gammaproteobacteria</taxon>
        <taxon>Cellvibrionales</taxon>
        <taxon>Halieaceae</taxon>
        <taxon>Luminiphilus</taxon>
    </lineage>
</organism>
<dbReference type="AlphaFoldDB" id="B8KUA0"/>
<keyword evidence="1" id="KW-0175">Coiled coil</keyword>
<name>B8KUA0_9GAMM</name>
<keyword evidence="3" id="KW-1185">Reference proteome</keyword>
<evidence type="ECO:0000313" key="3">
    <source>
        <dbReference type="Proteomes" id="UP000004699"/>
    </source>
</evidence>
<dbReference type="STRING" id="565045.NOR51B_2401"/>
<feature type="coiled-coil region" evidence="1">
    <location>
        <begin position="130"/>
        <end position="182"/>
    </location>
</feature>
<dbReference type="HOGENOM" id="CLU_094869_2_1_6"/>
<dbReference type="EMBL" id="DS999411">
    <property type="protein sequence ID" value="EED36450.1"/>
    <property type="molecule type" value="Genomic_DNA"/>
</dbReference>
<dbReference type="eggNOG" id="COG2433">
    <property type="taxonomic scope" value="Bacteria"/>
</dbReference>
<dbReference type="Proteomes" id="UP000004699">
    <property type="component" value="Unassembled WGS sequence"/>
</dbReference>
<sequence>MRRTAVTIVAVLWSVALVAGSGNLYRYKNDEGVTVIDWQVPPEFADNGYEVLNERGIVIDVVRGALTGEEKANSIESRQRQSEAEAEAERLRAWDESLLRRYSSAADIEAARDRVVDDLRVRIAILKSNRRSLISKAAQHQANIAEAERSGREPAEIDLTAIERARNEIASTENAIEDRQSEVDAVYASYQKDIDRLAELRYLIELRRTMERQTTDVSRD</sequence>
<proteinExistence type="predicted"/>
<protein>
    <recommendedName>
        <fullName evidence="4">DUF4124 domain-containing protein</fullName>
    </recommendedName>
</protein>
<dbReference type="RefSeq" id="WP_009021193.1">
    <property type="nucleotide sequence ID" value="NZ_DS999411.1"/>
</dbReference>
<accession>B8KUA0</accession>
<gene>
    <name evidence="2" type="ORF">NOR51B_2401</name>
</gene>
<reference evidence="3" key="1">
    <citation type="journal article" date="2013" name="BMC Microbiol.">
        <title>Taxonomy and evolution of bacteriochlorophyll a-containing members of the OM60/NOR5 clade of marine gammaproteobacteria: description of Luminiphilus syltensis gen. nov., sp. nov., reclassification of Haliea rubra as Pseudohaliea rubra gen. nov., comb. nov., and emendation of Chromatocurvus halotolerans.</title>
        <authorList>
            <person name="Spring S."/>
            <person name="Riedel T."/>
            <person name="Sproer C."/>
            <person name="Yan S."/>
            <person name="Harder J."/>
            <person name="Fuchs B.M."/>
        </authorList>
    </citation>
    <scope>NUCLEOTIDE SEQUENCE [LARGE SCALE GENOMIC DNA]</scope>
    <source>
        <strain evidence="3">NOR51-B</strain>
    </source>
</reference>
<evidence type="ECO:0000313" key="2">
    <source>
        <dbReference type="EMBL" id="EED36450.1"/>
    </source>
</evidence>